<dbReference type="GO" id="GO:0010133">
    <property type="term" value="P:L-proline catabolic process to L-glutamate"/>
    <property type="evidence" value="ECO:0007669"/>
    <property type="project" value="TreeGrafter"/>
</dbReference>
<evidence type="ECO:0000256" key="1">
    <source>
        <dbReference type="ARBA" id="ARBA00005869"/>
    </source>
</evidence>
<comment type="similarity">
    <text evidence="1 5">Belongs to the proline oxidase family.</text>
</comment>
<dbReference type="GO" id="GO:0005739">
    <property type="term" value="C:mitochondrion"/>
    <property type="evidence" value="ECO:0007669"/>
    <property type="project" value="TreeGrafter"/>
</dbReference>
<dbReference type="SUPFAM" id="SSF51730">
    <property type="entry name" value="FAD-linked oxidoreductase"/>
    <property type="match status" value="1"/>
</dbReference>
<dbReference type="PANTHER" id="PTHR13914:SF30">
    <property type="entry name" value="PROLINE DEHYDROGENASE"/>
    <property type="match status" value="1"/>
</dbReference>
<organism evidence="7 8">
    <name type="scientific">Byssochlamys spectabilis</name>
    <name type="common">Paecilomyces variotii</name>
    <dbReference type="NCBI Taxonomy" id="264951"/>
    <lineage>
        <taxon>Eukaryota</taxon>
        <taxon>Fungi</taxon>
        <taxon>Dikarya</taxon>
        <taxon>Ascomycota</taxon>
        <taxon>Pezizomycotina</taxon>
        <taxon>Eurotiomycetes</taxon>
        <taxon>Eurotiomycetidae</taxon>
        <taxon>Eurotiales</taxon>
        <taxon>Thermoascaceae</taxon>
        <taxon>Paecilomyces</taxon>
    </lineage>
</organism>
<accession>A0A443I348</accession>
<comment type="catalytic activity">
    <reaction evidence="5">
        <text>L-proline + a quinone = (S)-1-pyrroline-5-carboxylate + a quinol + H(+)</text>
        <dbReference type="Rhea" id="RHEA:23784"/>
        <dbReference type="ChEBI" id="CHEBI:15378"/>
        <dbReference type="ChEBI" id="CHEBI:17388"/>
        <dbReference type="ChEBI" id="CHEBI:24646"/>
        <dbReference type="ChEBI" id="CHEBI:60039"/>
        <dbReference type="ChEBI" id="CHEBI:132124"/>
        <dbReference type="EC" id="1.5.5.2"/>
    </reaction>
</comment>
<gene>
    <name evidence="7" type="ORF">C8Q69DRAFT_442646</name>
</gene>
<evidence type="ECO:0000256" key="2">
    <source>
        <dbReference type="ARBA" id="ARBA00012695"/>
    </source>
</evidence>
<reference evidence="7 8" key="1">
    <citation type="journal article" date="2018" name="Front. Microbiol.">
        <title>Genomic and genetic insights into a cosmopolitan fungus, Paecilomyces variotii (Eurotiales).</title>
        <authorList>
            <person name="Urquhart A.S."/>
            <person name="Mondo S.J."/>
            <person name="Makela M.R."/>
            <person name="Hane J.K."/>
            <person name="Wiebenga A."/>
            <person name="He G."/>
            <person name="Mihaltcheva S."/>
            <person name="Pangilinan J."/>
            <person name="Lipzen A."/>
            <person name="Barry K."/>
            <person name="de Vries R.P."/>
            <person name="Grigoriev I.V."/>
            <person name="Idnurm A."/>
        </authorList>
    </citation>
    <scope>NUCLEOTIDE SEQUENCE [LARGE SCALE GENOMIC DNA]</scope>
    <source>
        <strain evidence="7 8">CBS 101075</strain>
    </source>
</reference>
<keyword evidence="4 5" id="KW-0642">Proline metabolism</keyword>
<dbReference type="EMBL" id="RCNU01000002">
    <property type="protein sequence ID" value="RWQ98490.1"/>
    <property type="molecule type" value="Genomic_DNA"/>
</dbReference>
<comment type="caution">
    <text evidence="7">The sequence shown here is derived from an EMBL/GenBank/DDBJ whole genome shotgun (WGS) entry which is preliminary data.</text>
</comment>
<keyword evidence="8" id="KW-1185">Reference proteome</keyword>
<evidence type="ECO:0000313" key="8">
    <source>
        <dbReference type="Proteomes" id="UP000283841"/>
    </source>
</evidence>
<dbReference type="InterPro" id="IPR015659">
    <property type="entry name" value="Proline_oxidase"/>
</dbReference>
<dbReference type="InterPro" id="IPR029041">
    <property type="entry name" value="FAD-linked_oxidoreductase-like"/>
</dbReference>
<dbReference type="GO" id="GO:0071949">
    <property type="term" value="F:FAD binding"/>
    <property type="evidence" value="ECO:0007669"/>
    <property type="project" value="TreeGrafter"/>
</dbReference>
<dbReference type="GO" id="GO:0004657">
    <property type="term" value="F:proline dehydrogenase activity"/>
    <property type="evidence" value="ECO:0007669"/>
    <property type="project" value="UniProtKB-EC"/>
</dbReference>
<keyword evidence="5" id="KW-0285">Flavoprotein</keyword>
<dbReference type="GeneID" id="39598134"/>
<evidence type="ECO:0000313" key="7">
    <source>
        <dbReference type="EMBL" id="RWQ98490.1"/>
    </source>
</evidence>
<dbReference type="STRING" id="264951.A0A443I348"/>
<dbReference type="PANTHER" id="PTHR13914">
    <property type="entry name" value="PROLINE OXIDASE"/>
    <property type="match status" value="1"/>
</dbReference>
<feature type="domain" description="Proline dehydrogenase" evidence="6">
    <location>
        <begin position="152"/>
        <end position="493"/>
    </location>
</feature>
<comment type="function">
    <text evidence="5">Converts proline to delta-1-pyrroline-5-carboxylate.</text>
</comment>
<dbReference type="AlphaFoldDB" id="A0A443I348"/>
<dbReference type="InterPro" id="IPR002872">
    <property type="entry name" value="Proline_DH_dom"/>
</dbReference>
<dbReference type="Gene3D" id="3.20.20.220">
    <property type="match status" value="1"/>
</dbReference>
<dbReference type="EC" id="1.5.5.2" evidence="2 5"/>
<protein>
    <recommendedName>
        <fullName evidence="2 5">Proline dehydrogenase</fullName>
        <ecNumber evidence="2 5">1.5.5.2</ecNumber>
    </recommendedName>
</protein>
<proteinExistence type="inferred from homology"/>
<name>A0A443I348_BYSSP</name>
<sequence>MIRNKPILFPGRTLTGGVQYINLHESVDWIRNTRYVSHIASHRPRRSYVPNSNLLSIRRSHVEVRTPTLERSKKENPLSILPLSSVIRSLLVTTVSSSPVLLSPCMRLLSFLAGSKSALLDPDRNSLLRYILSKTVYTQFCAGGTPQEVKAYIQNLKSRGYTGVILGYAKEVVMDEDETSVSGVSITGRIEDAAEEQKNVREILEWKNGTMKTVELADEGDFVALKFTGAGKQALQHLLRKLPPSPQLEKAIIEICDTAKRRNVRLLFDAEQQALQHAIDEWTLEFQRRYNKKEEPRALIYGTYQAYLLSTPAVLGRHLEAAQREGFILGVKLVRGAYIGSDPRHLICRTKEETDRQYDGIANSLITRRYGEILRAPAELSTTGANQGPFPFPRADLILATHNRASVKKARAIRDQQVREGQPLIEMGYGQLQGMADDISCELVEEGKEARESHVLDGEVPRVYKYLVWGTVGECMEYLVRRAQENKDAVSRTMDTRNAMSTELKRRVLRVSKRP</sequence>
<evidence type="ECO:0000256" key="5">
    <source>
        <dbReference type="RuleBase" id="RU364054"/>
    </source>
</evidence>
<keyword evidence="5" id="KW-0274">FAD</keyword>
<dbReference type="Proteomes" id="UP000283841">
    <property type="component" value="Unassembled WGS sequence"/>
</dbReference>
<evidence type="ECO:0000256" key="3">
    <source>
        <dbReference type="ARBA" id="ARBA00023002"/>
    </source>
</evidence>
<dbReference type="RefSeq" id="XP_028488135.1">
    <property type="nucleotide sequence ID" value="XM_028628857.1"/>
</dbReference>
<keyword evidence="3 5" id="KW-0560">Oxidoreductase</keyword>
<evidence type="ECO:0000259" key="6">
    <source>
        <dbReference type="Pfam" id="PF01619"/>
    </source>
</evidence>
<evidence type="ECO:0000256" key="4">
    <source>
        <dbReference type="ARBA" id="ARBA00023062"/>
    </source>
</evidence>
<dbReference type="VEuPathDB" id="FungiDB:C8Q69DRAFT_442646"/>
<dbReference type="Pfam" id="PF01619">
    <property type="entry name" value="Pro_dh"/>
    <property type="match status" value="1"/>
</dbReference>
<comment type="cofactor">
    <cofactor evidence="5">
        <name>FAD</name>
        <dbReference type="ChEBI" id="CHEBI:57692"/>
    </cofactor>
</comment>